<organism evidence="2 3">
    <name type="scientific">Datura stramonium</name>
    <name type="common">Jimsonweed</name>
    <name type="synonym">Common thornapple</name>
    <dbReference type="NCBI Taxonomy" id="4076"/>
    <lineage>
        <taxon>Eukaryota</taxon>
        <taxon>Viridiplantae</taxon>
        <taxon>Streptophyta</taxon>
        <taxon>Embryophyta</taxon>
        <taxon>Tracheophyta</taxon>
        <taxon>Spermatophyta</taxon>
        <taxon>Magnoliopsida</taxon>
        <taxon>eudicotyledons</taxon>
        <taxon>Gunneridae</taxon>
        <taxon>Pentapetalae</taxon>
        <taxon>asterids</taxon>
        <taxon>lamiids</taxon>
        <taxon>Solanales</taxon>
        <taxon>Solanaceae</taxon>
        <taxon>Solanoideae</taxon>
        <taxon>Datureae</taxon>
        <taxon>Datura</taxon>
    </lineage>
</organism>
<gene>
    <name evidence="2" type="ORF">HAX54_008274</name>
</gene>
<feature type="region of interest" description="Disordered" evidence="1">
    <location>
        <begin position="97"/>
        <end position="116"/>
    </location>
</feature>
<reference evidence="2 3" key="1">
    <citation type="journal article" date="2021" name="BMC Genomics">
        <title>Datura genome reveals duplications of psychoactive alkaloid biosynthetic genes and high mutation rate following tissue culture.</title>
        <authorList>
            <person name="Rajewski A."/>
            <person name="Carter-House D."/>
            <person name="Stajich J."/>
            <person name="Litt A."/>
        </authorList>
    </citation>
    <scope>NUCLEOTIDE SEQUENCE [LARGE SCALE GENOMIC DNA]</scope>
    <source>
        <strain evidence="2">AR-01</strain>
    </source>
</reference>
<proteinExistence type="predicted"/>
<comment type="caution">
    <text evidence="2">The sequence shown here is derived from an EMBL/GenBank/DDBJ whole genome shotgun (WGS) entry which is preliminary data.</text>
</comment>
<evidence type="ECO:0000256" key="1">
    <source>
        <dbReference type="SAM" id="MobiDB-lite"/>
    </source>
</evidence>
<protein>
    <submittedName>
        <fullName evidence="2">Uncharacterized protein</fullName>
    </submittedName>
</protein>
<evidence type="ECO:0000313" key="2">
    <source>
        <dbReference type="EMBL" id="MCE3216819.1"/>
    </source>
</evidence>
<sequence length="151" mass="16875">MIGNSEEAPGTEFVILPVVNGLAEKESFNLSGEHLFEGNLSEVREEQSNIMQNEAEIIEGFMTAMDKTQIQSITATTSSPTLEDDEVPLNLVFSTKPRSSFKSSSKSKKGIKRGLVTHGKVKKSMEEILQDNRLNTLKRRILLRTTVFEDE</sequence>
<evidence type="ECO:0000313" key="3">
    <source>
        <dbReference type="Proteomes" id="UP000823775"/>
    </source>
</evidence>
<keyword evidence="3" id="KW-1185">Reference proteome</keyword>
<feature type="non-terminal residue" evidence="2">
    <location>
        <position position="151"/>
    </location>
</feature>
<dbReference type="Proteomes" id="UP000823775">
    <property type="component" value="Unassembled WGS sequence"/>
</dbReference>
<dbReference type="EMBL" id="JACEIK010014272">
    <property type="protein sequence ID" value="MCE3216819.1"/>
    <property type="molecule type" value="Genomic_DNA"/>
</dbReference>
<name>A0ABS8WYS1_DATST</name>
<accession>A0ABS8WYS1</accession>